<dbReference type="AlphaFoldDB" id="M2PJ27"/>
<dbReference type="Gene3D" id="2.60.120.200">
    <property type="match status" value="1"/>
</dbReference>
<dbReference type="SUPFAM" id="SSF49899">
    <property type="entry name" value="Concanavalin A-like lectins/glucanases"/>
    <property type="match status" value="1"/>
</dbReference>
<gene>
    <name evidence="1" type="ORF">CERSUDRAFT_95552</name>
</gene>
<keyword evidence="2" id="KW-1185">Reference proteome</keyword>
<evidence type="ECO:0000313" key="1">
    <source>
        <dbReference type="EMBL" id="EMD36204.1"/>
    </source>
</evidence>
<keyword evidence="1" id="KW-0378">Hydrolase</keyword>
<dbReference type="OrthoDB" id="4781at2759"/>
<organism evidence="1 2">
    <name type="scientific">Ceriporiopsis subvermispora (strain B)</name>
    <name type="common">White-rot fungus</name>
    <name type="synonym">Gelatoporia subvermispora</name>
    <dbReference type="NCBI Taxonomy" id="914234"/>
    <lineage>
        <taxon>Eukaryota</taxon>
        <taxon>Fungi</taxon>
        <taxon>Dikarya</taxon>
        <taxon>Basidiomycota</taxon>
        <taxon>Agaricomycotina</taxon>
        <taxon>Agaricomycetes</taxon>
        <taxon>Polyporales</taxon>
        <taxon>Gelatoporiaceae</taxon>
        <taxon>Gelatoporia</taxon>
    </lineage>
</organism>
<dbReference type="GO" id="GO:0016787">
    <property type="term" value="F:hydrolase activity"/>
    <property type="evidence" value="ECO:0007669"/>
    <property type="project" value="UniProtKB-KW"/>
</dbReference>
<name>M2PJ27_CERS8</name>
<accession>M2PJ27</accession>
<dbReference type="STRING" id="914234.M2PJ27"/>
<evidence type="ECO:0000313" key="2">
    <source>
        <dbReference type="Proteomes" id="UP000016930"/>
    </source>
</evidence>
<dbReference type="HOGENOM" id="CLU_2133217_0_0_1"/>
<sequence>MEWTPKWMRLYVESRLQAMINVQITGHGGKNFFDRGHYPSEAPNGTAVEVAVNNSWEAAGVGPWAPFDQSFYLNLDLAVGGTSSWFPDNVGGKMWFDGSETAMINFAKAQNTT</sequence>
<dbReference type="Proteomes" id="UP000016930">
    <property type="component" value="Unassembled WGS sequence"/>
</dbReference>
<dbReference type="InterPro" id="IPR013320">
    <property type="entry name" value="ConA-like_dom_sf"/>
</dbReference>
<protein>
    <submittedName>
        <fullName evidence="1">Glycoside hydrolase family 16 protein</fullName>
    </submittedName>
</protein>
<reference evidence="1" key="1">
    <citation type="journal article" date="2012" name="Proc. Natl. Acad. Sci. U.S.A.">
        <title>Comparative genomics of Ceriporiopsis subvermispora and Phanerochaete chrysosporium provide insight into selective ligninolysis.</title>
        <authorList>
            <person name="Fernandez-Fueyo E."/>
            <person name="Ruiz-Duenas F.J."/>
            <person name="Ferreira P."/>
            <person name="Floudas D."/>
            <person name="Hibbett D.S."/>
            <person name="Canessa P."/>
            <person name="Larrondo L.F."/>
            <person name="James T.Y."/>
            <person name="Seelenfreund D."/>
            <person name="Lobos S."/>
            <person name="Polanco R."/>
            <person name="Tello M."/>
            <person name="Honda Y."/>
            <person name="Watanabe T."/>
            <person name="Watanabe T."/>
            <person name="Ryu J.S."/>
            <person name="Kubicek C.P."/>
            <person name="Schmoll M."/>
            <person name="Gaskell J."/>
            <person name="Hammel K.E."/>
            <person name="St John F.J."/>
            <person name="Vanden Wymelenberg A."/>
            <person name="Sabat G."/>
            <person name="Splinter BonDurant S."/>
            <person name="Syed K."/>
            <person name="Yadav J.S."/>
            <person name="Doddapaneni H."/>
            <person name="Subramanian V."/>
            <person name="Lavin J.L."/>
            <person name="Oguiza J.A."/>
            <person name="Perez G."/>
            <person name="Pisabarro A.G."/>
            <person name="Ramirez L."/>
            <person name="Santoyo F."/>
            <person name="Master E."/>
            <person name="Coutinho P.M."/>
            <person name="Henrissat B."/>
            <person name="Lombard V."/>
            <person name="Magnuson J.K."/>
            <person name="Kuees U."/>
            <person name="Hori C."/>
            <person name="Igarashi K."/>
            <person name="Samejima M."/>
            <person name="Held B.W."/>
            <person name="Barry K.W."/>
            <person name="LaButti K.M."/>
            <person name="Lapidus A."/>
            <person name="Lindquist E.A."/>
            <person name="Lucas S.M."/>
            <person name="Riley R."/>
            <person name="Salamov A.A."/>
            <person name="Hoffmeister D."/>
            <person name="Schwenk D."/>
            <person name="Hadar Y."/>
            <person name="Yarden O."/>
            <person name="de Vries R.P."/>
            <person name="Wiebenga A."/>
            <person name="Stenlid J."/>
            <person name="Eastwood D."/>
            <person name="Grigoriev I.V."/>
            <person name="Berka R.M."/>
            <person name="Blanchette R.A."/>
            <person name="Kersten P."/>
            <person name="Martinez A.T."/>
            <person name="Vicuna R."/>
            <person name="Cullen D."/>
        </authorList>
    </citation>
    <scope>NUCLEOTIDE SEQUENCE [LARGE SCALE GENOMIC DNA]</scope>
    <source>
        <strain evidence="1">B</strain>
    </source>
</reference>
<dbReference type="EMBL" id="KB445798">
    <property type="protein sequence ID" value="EMD36204.1"/>
    <property type="molecule type" value="Genomic_DNA"/>
</dbReference>
<proteinExistence type="predicted"/>